<evidence type="ECO:0000313" key="6">
    <source>
        <dbReference type="EMBL" id="NJX16280.1"/>
    </source>
</evidence>
<reference evidence="6 7" key="1">
    <citation type="submission" date="2020-03" db="EMBL/GenBank/DDBJ databases">
        <title>Tamlana sp. nov, isolated from XXX.</title>
        <authorList>
            <person name="Cao W.R."/>
        </authorList>
    </citation>
    <scope>NUCLEOTIDE SEQUENCE [LARGE SCALE GENOMIC DNA]</scope>
    <source>
        <strain evidence="6 7">HST1-43</strain>
    </source>
</reference>
<dbReference type="RefSeq" id="WP_167918737.1">
    <property type="nucleotide sequence ID" value="NZ_JAAVJS010000018.1"/>
</dbReference>
<accession>A0ABX1DDD9</accession>
<evidence type="ECO:0008006" key="8">
    <source>
        <dbReference type="Google" id="ProtNLM"/>
    </source>
</evidence>
<dbReference type="Pfam" id="PF01988">
    <property type="entry name" value="VIT1"/>
    <property type="match status" value="2"/>
</dbReference>
<gene>
    <name evidence="6" type="ORF">HC176_12360</name>
</gene>
<feature type="transmembrane region" description="Helical" evidence="5">
    <location>
        <begin position="51"/>
        <end position="75"/>
    </location>
</feature>
<organism evidence="6 7">
    <name type="scientific">Tamlana crocina</name>
    <dbReference type="NCBI Taxonomy" id="393006"/>
    <lineage>
        <taxon>Bacteria</taxon>
        <taxon>Pseudomonadati</taxon>
        <taxon>Bacteroidota</taxon>
        <taxon>Flavobacteriia</taxon>
        <taxon>Flavobacteriales</taxon>
        <taxon>Flavobacteriaceae</taxon>
        <taxon>Tamlana</taxon>
    </lineage>
</organism>
<name>A0ABX1DDD9_9FLAO</name>
<dbReference type="PANTHER" id="PTHR31851">
    <property type="entry name" value="FE(2+)/MN(2+) TRANSPORTER PCL1"/>
    <property type="match status" value="1"/>
</dbReference>
<proteinExistence type="predicted"/>
<evidence type="ECO:0000256" key="1">
    <source>
        <dbReference type="ARBA" id="ARBA00004127"/>
    </source>
</evidence>
<evidence type="ECO:0000256" key="4">
    <source>
        <dbReference type="ARBA" id="ARBA00023136"/>
    </source>
</evidence>
<comment type="caution">
    <text evidence="6">The sequence shown here is derived from an EMBL/GenBank/DDBJ whole genome shotgun (WGS) entry which is preliminary data.</text>
</comment>
<evidence type="ECO:0000256" key="2">
    <source>
        <dbReference type="ARBA" id="ARBA00022692"/>
    </source>
</evidence>
<protein>
    <recommendedName>
        <fullName evidence="8">VIT family protein</fullName>
    </recommendedName>
</protein>
<evidence type="ECO:0000313" key="7">
    <source>
        <dbReference type="Proteomes" id="UP000760545"/>
    </source>
</evidence>
<comment type="subcellular location">
    <subcellularLocation>
        <location evidence="1">Endomembrane system</location>
        <topology evidence="1">Multi-pass membrane protein</topology>
    </subcellularLocation>
</comment>
<feature type="transmembrane region" description="Helical" evidence="5">
    <location>
        <begin position="20"/>
        <end position="45"/>
    </location>
</feature>
<keyword evidence="3 5" id="KW-1133">Transmembrane helix</keyword>
<sequence>MAPKKKLVTSRSFFENLDTYLGEFVYGGIDGTITTFAVVAGSVGAGLESSIVIILGFANLLADGFAMSIGAYLSAKSENANKLKNGRFNNEHAQIKGNNQEHITGKKSPILIGFFTYLSFVVLGLVPLLIYVVDFARPLHIDLFFISSILTGIVFFIIGALKAYVSYSNIVKSIIETLALGFIAALVAYYVGDIIEGLIVSSTK</sequence>
<dbReference type="Proteomes" id="UP000760545">
    <property type="component" value="Unassembled WGS sequence"/>
</dbReference>
<feature type="transmembrane region" description="Helical" evidence="5">
    <location>
        <begin position="110"/>
        <end position="133"/>
    </location>
</feature>
<dbReference type="InterPro" id="IPR008217">
    <property type="entry name" value="Ccc1_fam"/>
</dbReference>
<feature type="transmembrane region" description="Helical" evidence="5">
    <location>
        <begin position="139"/>
        <end position="161"/>
    </location>
</feature>
<evidence type="ECO:0000256" key="5">
    <source>
        <dbReference type="SAM" id="Phobius"/>
    </source>
</evidence>
<keyword evidence="7" id="KW-1185">Reference proteome</keyword>
<feature type="transmembrane region" description="Helical" evidence="5">
    <location>
        <begin position="173"/>
        <end position="192"/>
    </location>
</feature>
<keyword evidence="4 5" id="KW-0472">Membrane</keyword>
<keyword evidence="2 5" id="KW-0812">Transmembrane</keyword>
<dbReference type="EMBL" id="JAAVJS010000018">
    <property type="protein sequence ID" value="NJX16280.1"/>
    <property type="molecule type" value="Genomic_DNA"/>
</dbReference>
<evidence type="ECO:0000256" key="3">
    <source>
        <dbReference type="ARBA" id="ARBA00022989"/>
    </source>
</evidence>